<dbReference type="Proteomes" id="UP001501480">
    <property type="component" value="Unassembled WGS sequence"/>
</dbReference>
<evidence type="ECO:0000313" key="3">
    <source>
        <dbReference type="EMBL" id="GAA2074106.1"/>
    </source>
</evidence>
<sequence length="305" mass="34023">MARERLVTAAGAVVWRRRPNAPEGVRRRAVEVLLVHRPRYDDWTFPKGKPDPGEDLVVTAVREVAEETGQVVRLGHPLPDARYHVSAGPKSVSYWAARSTGVTDPPFSPNKEVDELRWVRPRDARRMLTYEHDIDLLEAFLETRDGGGHRTGTLVVLRHAKALDRQDWNGDDVDRPLAPRGELRAKELVDLLDAYGVRRVVSSPAVRCLSTVEPYAAVAEHEPIVMDELSEDTSRKAVRGAAQILLERKRPTVLCTHRPTLPWVWQALDLPDTALAPGEGVVVHHRKGVVVTTEPLGKPTPNLQA</sequence>
<gene>
    <name evidence="3" type="ORF">GCM10009821_10840</name>
</gene>
<dbReference type="Gene3D" id="3.40.50.1240">
    <property type="entry name" value="Phosphoglycerate mutase-like"/>
    <property type="match status" value="1"/>
</dbReference>
<dbReference type="SUPFAM" id="SSF53254">
    <property type="entry name" value="Phosphoglycerate mutase-like"/>
    <property type="match status" value="1"/>
</dbReference>
<organism evidence="3 4">
    <name type="scientific">Aeromicrobium halocynthiae</name>
    <dbReference type="NCBI Taxonomy" id="560557"/>
    <lineage>
        <taxon>Bacteria</taxon>
        <taxon>Bacillati</taxon>
        <taxon>Actinomycetota</taxon>
        <taxon>Actinomycetes</taxon>
        <taxon>Propionibacteriales</taxon>
        <taxon>Nocardioidaceae</taxon>
        <taxon>Aeromicrobium</taxon>
    </lineage>
</organism>
<dbReference type="Pfam" id="PF00300">
    <property type="entry name" value="His_Phos_1"/>
    <property type="match status" value="1"/>
</dbReference>
<dbReference type="Pfam" id="PF00293">
    <property type="entry name" value="NUDIX"/>
    <property type="match status" value="1"/>
</dbReference>
<comment type="caution">
    <text evidence="3">The sequence shown here is derived from an EMBL/GenBank/DDBJ whole genome shotgun (WGS) entry which is preliminary data.</text>
</comment>
<dbReference type="PANTHER" id="PTHR21340">
    <property type="entry name" value="DIADENOSINE 5,5-P1,P4-TETRAPHOSPHATE PYROPHOSPHOHYDROLASE MUTT"/>
    <property type="match status" value="1"/>
</dbReference>
<dbReference type="InterPro" id="IPR015797">
    <property type="entry name" value="NUDIX_hydrolase-like_dom_sf"/>
</dbReference>
<feature type="domain" description="Nudix hydrolase" evidence="2">
    <location>
        <begin position="16"/>
        <end position="142"/>
    </location>
</feature>
<dbReference type="EMBL" id="BAAAPY010000002">
    <property type="protein sequence ID" value="GAA2074106.1"/>
    <property type="molecule type" value="Genomic_DNA"/>
</dbReference>
<reference evidence="4" key="1">
    <citation type="journal article" date="2019" name="Int. J. Syst. Evol. Microbiol.">
        <title>The Global Catalogue of Microorganisms (GCM) 10K type strain sequencing project: providing services to taxonomists for standard genome sequencing and annotation.</title>
        <authorList>
            <consortium name="The Broad Institute Genomics Platform"/>
            <consortium name="The Broad Institute Genome Sequencing Center for Infectious Disease"/>
            <person name="Wu L."/>
            <person name="Ma J."/>
        </authorList>
    </citation>
    <scope>NUCLEOTIDE SEQUENCE [LARGE SCALE GENOMIC DNA]</scope>
    <source>
        <strain evidence="4">JCM 15749</strain>
    </source>
</reference>
<evidence type="ECO:0000313" key="4">
    <source>
        <dbReference type="Proteomes" id="UP001501480"/>
    </source>
</evidence>
<keyword evidence="1 3" id="KW-0378">Hydrolase</keyword>
<evidence type="ECO:0000256" key="1">
    <source>
        <dbReference type="ARBA" id="ARBA00022801"/>
    </source>
</evidence>
<dbReference type="PROSITE" id="PS51462">
    <property type="entry name" value="NUDIX"/>
    <property type="match status" value="1"/>
</dbReference>
<proteinExistence type="predicted"/>
<dbReference type="SUPFAM" id="SSF55811">
    <property type="entry name" value="Nudix"/>
    <property type="match status" value="1"/>
</dbReference>
<protein>
    <submittedName>
        <fullName evidence="3">NUDIX hydrolase</fullName>
    </submittedName>
</protein>
<dbReference type="PROSITE" id="PS00893">
    <property type="entry name" value="NUDIX_BOX"/>
    <property type="match status" value="1"/>
</dbReference>
<dbReference type="CDD" id="cd07067">
    <property type="entry name" value="HP_PGM_like"/>
    <property type="match status" value="1"/>
</dbReference>
<dbReference type="GO" id="GO:0016787">
    <property type="term" value="F:hydrolase activity"/>
    <property type="evidence" value="ECO:0007669"/>
    <property type="project" value="UniProtKB-KW"/>
</dbReference>
<dbReference type="SMART" id="SM00855">
    <property type="entry name" value="PGAM"/>
    <property type="match status" value="1"/>
</dbReference>
<evidence type="ECO:0000259" key="2">
    <source>
        <dbReference type="PROSITE" id="PS51462"/>
    </source>
</evidence>
<dbReference type="InterPro" id="IPR020084">
    <property type="entry name" value="NUDIX_hydrolase_CS"/>
</dbReference>
<dbReference type="InterPro" id="IPR029033">
    <property type="entry name" value="His_PPase_superfam"/>
</dbReference>
<name>A0ABP5HH78_9ACTN</name>
<accession>A0ABP5HH78</accession>
<dbReference type="InterPro" id="IPR000086">
    <property type="entry name" value="NUDIX_hydrolase_dom"/>
</dbReference>
<dbReference type="CDD" id="cd03673">
    <property type="entry name" value="NUDIX_Ap6A_hydrolase"/>
    <property type="match status" value="1"/>
</dbReference>
<dbReference type="PANTHER" id="PTHR21340:SF0">
    <property type="entry name" value="BIS(5'-NUCLEOSYL)-TETRAPHOSPHATASE [ASYMMETRICAL]"/>
    <property type="match status" value="1"/>
</dbReference>
<dbReference type="InterPro" id="IPR051325">
    <property type="entry name" value="Nudix_hydrolase_domain"/>
</dbReference>
<dbReference type="Gene3D" id="3.90.79.10">
    <property type="entry name" value="Nucleoside Triphosphate Pyrophosphohydrolase"/>
    <property type="match status" value="1"/>
</dbReference>
<dbReference type="RefSeq" id="WP_344325513.1">
    <property type="nucleotide sequence ID" value="NZ_BAAAPY010000002.1"/>
</dbReference>
<dbReference type="InterPro" id="IPR013078">
    <property type="entry name" value="His_Pase_superF_clade-1"/>
</dbReference>
<keyword evidence="4" id="KW-1185">Reference proteome</keyword>